<dbReference type="SUPFAM" id="SSF46565">
    <property type="entry name" value="Chaperone J-domain"/>
    <property type="match status" value="1"/>
</dbReference>
<dbReference type="Gene3D" id="1.10.287.110">
    <property type="entry name" value="DnaJ domain"/>
    <property type="match status" value="1"/>
</dbReference>
<dbReference type="PANTHER" id="PTHR45255">
    <property type="entry name" value="DNAJ HOMOLOG SUBFAMILY C MEMBER 24"/>
    <property type="match status" value="1"/>
</dbReference>
<proteinExistence type="predicted"/>
<dbReference type="PANTHER" id="PTHR45255:SF1">
    <property type="entry name" value="DNAJ HOMOLOG SUBFAMILY C MEMBER 24"/>
    <property type="match status" value="1"/>
</dbReference>
<organism evidence="3 4">
    <name type="scientific">Molorchus minor</name>
    <dbReference type="NCBI Taxonomy" id="1323400"/>
    <lineage>
        <taxon>Eukaryota</taxon>
        <taxon>Metazoa</taxon>
        <taxon>Ecdysozoa</taxon>
        <taxon>Arthropoda</taxon>
        <taxon>Hexapoda</taxon>
        <taxon>Insecta</taxon>
        <taxon>Pterygota</taxon>
        <taxon>Neoptera</taxon>
        <taxon>Endopterygota</taxon>
        <taxon>Coleoptera</taxon>
        <taxon>Polyphaga</taxon>
        <taxon>Cucujiformia</taxon>
        <taxon>Chrysomeloidea</taxon>
        <taxon>Cerambycidae</taxon>
        <taxon>Lamiinae</taxon>
        <taxon>Monochamini</taxon>
        <taxon>Molorchus</taxon>
    </lineage>
</organism>
<dbReference type="PROSITE" id="PS50076">
    <property type="entry name" value="DNAJ_2"/>
    <property type="match status" value="1"/>
</dbReference>
<dbReference type="Pfam" id="PF00226">
    <property type="entry name" value="DnaJ"/>
    <property type="match status" value="1"/>
</dbReference>
<comment type="caution">
    <text evidence="3">The sequence shown here is derived from an EMBL/GenBank/DDBJ whole genome shotgun (WGS) entry which is preliminary data.</text>
</comment>
<gene>
    <name evidence="3" type="ORF">NQ317_003399</name>
</gene>
<dbReference type="InterPro" id="IPR036869">
    <property type="entry name" value="J_dom_sf"/>
</dbReference>
<dbReference type="CDD" id="cd06257">
    <property type="entry name" value="DnaJ"/>
    <property type="match status" value="1"/>
</dbReference>
<dbReference type="EMBL" id="JAPWTJ010000003">
    <property type="protein sequence ID" value="KAJ8986104.1"/>
    <property type="molecule type" value="Genomic_DNA"/>
</dbReference>
<feature type="domain" description="J" evidence="2">
    <location>
        <begin position="12"/>
        <end position="78"/>
    </location>
</feature>
<evidence type="ECO:0000256" key="1">
    <source>
        <dbReference type="ARBA" id="ARBA00022833"/>
    </source>
</evidence>
<evidence type="ECO:0000313" key="3">
    <source>
        <dbReference type="EMBL" id="KAJ8986104.1"/>
    </source>
</evidence>
<name>A0ABQ9K714_9CUCU</name>
<dbReference type="SMART" id="SM00271">
    <property type="entry name" value="DnaJ"/>
    <property type="match status" value="1"/>
</dbReference>
<dbReference type="PRINTS" id="PR00625">
    <property type="entry name" value="JDOMAIN"/>
</dbReference>
<sequence length="124" mass="14395">MGQQPMTRQEENYYSVLGCSENATLSELKQNYQNLIRMHHPDKLMDSSSVSSEKFVLIDRAYKTLRNEQSRKEYDASLLQNIIDDKCLIYAEISKSELNFNSEGVAHFLCRCGDNVEIQREFFG</sequence>
<evidence type="ECO:0000259" key="2">
    <source>
        <dbReference type="PROSITE" id="PS50076"/>
    </source>
</evidence>
<reference evidence="3" key="1">
    <citation type="journal article" date="2023" name="Insect Mol. Biol.">
        <title>Genome sequencing provides insights into the evolution of gene families encoding plant cell wall-degrading enzymes in longhorned beetles.</title>
        <authorList>
            <person name="Shin N.R."/>
            <person name="Okamura Y."/>
            <person name="Kirsch R."/>
            <person name="Pauchet Y."/>
        </authorList>
    </citation>
    <scope>NUCLEOTIDE SEQUENCE</scope>
    <source>
        <strain evidence="3">MMC_N1</strain>
    </source>
</reference>
<dbReference type="Proteomes" id="UP001162164">
    <property type="component" value="Unassembled WGS sequence"/>
</dbReference>
<evidence type="ECO:0000313" key="4">
    <source>
        <dbReference type="Proteomes" id="UP001162164"/>
    </source>
</evidence>
<protein>
    <recommendedName>
        <fullName evidence="2">J domain-containing protein</fullName>
    </recommendedName>
</protein>
<accession>A0ABQ9K714</accession>
<keyword evidence="1" id="KW-0862">Zinc</keyword>
<dbReference type="InterPro" id="IPR001623">
    <property type="entry name" value="DnaJ_domain"/>
</dbReference>
<keyword evidence="4" id="KW-1185">Reference proteome</keyword>